<accession>A0A3N0I938</accession>
<comment type="caution">
    <text evidence="5">Lacks conserved residue(s) required for the propagation of feature annotation.</text>
</comment>
<sequence>MALRDDPSVGSDPLRAVVADDDSIFVEGIAALVHEWDEFDLVGKATTLEGVRAQCREKKPAVVMMGATFHGSGSADTIRSILADDPNIRIMVVASMGESGFVLDALRAGASGFGSRDEMTADRLRSLFWALACGDIAFSGSLGTVLQGALMNDMAGKAADSVASERFDSLDERERTVLAALEEGLSNAEISARLFLSEPTVKKCIGSIIQKLHVNNRVQAAVLSAKRGL</sequence>
<dbReference type="SUPFAM" id="SSF46894">
    <property type="entry name" value="C-terminal effector domain of the bipartite response regulators"/>
    <property type="match status" value="1"/>
</dbReference>
<keyword evidence="1" id="KW-0597">Phosphoprotein</keyword>
<evidence type="ECO:0000256" key="4">
    <source>
        <dbReference type="ARBA" id="ARBA00023163"/>
    </source>
</evidence>
<dbReference type="InterPro" id="IPR011006">
    <property type="entry name" value="CheY-like_superfamily"/>
</dbReference>
<organism evidence="8 9">
    <name type="scientific">Slackia isoflavoniconvertens</name>
    <dbReference type="NCBI Taxonomy" id="572010"/>
    <lineage>
        <taxon>Bacteria</taxon>
        <taxon>Bacillati</taxon>
        <taxon>Actinomycetota</taxon>
        <taxon>Coriobacteriia</taxon>
        <taxon>Eggerthellales</taxon>
        <taxon>Eggerthellaceae</taxon>
        <taxon>Slackia</taxon>
    </lineage>
</organism>
<dbReference type="InterPro" id="IPR001789">
    <property type="entry name" value="Sig_transdc_resp-reg_receiver"/>
</dbReference>
<keyword evidence="9" id="KW-1185">Reference proteome</keyword>
<evidence type="ECO:0000256" key="3">
    <source>
        <dbReference type="ARBA" id="ARBA00023125"/>
    </source>
</evidence>
<protein>
    <submittedName>
        <fullName evidence="8">DNA-binding response regulator</fullName>
    </submittedName>
</protein>
<dbReference type="SMART" id="SM00421">
    <property type="entry name" value="HTH_LUXR"/>
    <property type="match status" value="1"/>
</dbReference>
<dbReference type="InterPro" id="IPR016032">
    <property type="entry name" value="Sig_transdc_resp-reg_C-effctor"/>
</dbReference>
<reference evidence="9" key="1">
    <citation type="submission" date="2018-05" db="EMBL/GenBank/DDBJ databases">
        <title>Genome Sequencing of selected type strains of the family Eggerthellaceae.</title>
        <authorList>
            <person name="Danylec N."/>
            <person name="Stoll D.A."/>
            <person name="Doetsch A."/>
            <person name="Huch M."/>
        </authorList>
    </citation>
    <scope>NUCLEOTIDE SEQUENCE [LARGE SCALE GENOMIC DNA]</scope>
    <source>
        <strain evidence="9">DSM 22006</strain>
    </source>
</reference>
<dbReference type="Gene3D" id="3.40.50.2300">
    <property type="match status" value="1"/>
</dbReference>
<dbReference type="EMBL" id="QIBZ01000017">
    <property type="protein sequence ID" value="RNM33418.1"/>
    <property type="molecule type" value="Genomic_DNA"/>
</dbReference>
<feature type="domain" description="Response regulatory" evidence="7">
    <location>
        <begin position="15"/>
        <end position="131"/>
    </location>
</feature>
<dbReference type="GO" id="GO:0000160">
    <property type="term" value="P:phosphorelay signal transduction system"/>
    <property type="evidence" value="ECO:0007669"/>
    <property type="project" value="InterPro"/>
</dbReference>
<dbReference type="GO" id="GO:0006355">
    <property type="term" value="P:regulation of DNA-templated transcription"/>
    <property type="evidence" value="ECO:0007669"/>
    <property type="project" value="InterPro"/>
</dbReference>
<proteinExistence type="predicted"/>
<evidence type="ECO:0000313" key="8">
    <source>
        <dbReference type="EMBL" id="RNM33418.1"/>
    </source>
</evidence>
<feature type="domain" description="HTH luxR-type" evidence="6">
    <location>
        <begin position="163"/>
        <end position="228"/>
    </location>
</feature>
<dbReference type="Proteomes" id="UP000271472">
    <property type="component" value="Unassembled WGS sequence"/>
</dbReference>
<dbReference type="SUPFAM" id="SSF52172">
    <property type="entry name" value="CheY-like"/>
    <property type="match status" value="1"/>
</dbReference>
<dbReference type="CDD" id="cd17535">
    <property type="entry name" value="REC_NarL-like"/>
    <property type="match status" value="1"/>
</dbReference>
<gene>
    <name evidence="8" type="ORF">DMP05_08505</name>
</gene>
<dbReference type="AlphaFoldDB" id="A0A3N0I938"/>
<name>A0A3N0I938_9ACTN</name>
<dbReference type="CDD" id="cd06170">
    <property type="entry name" value="LuxR_C_like"/>
    <property type="match status" value="1"/>
</dbReference>
<dbReference type="PROSITE" id="PS00622">
    <property type="entry name" value="HTH_LUXR_1"/>
    <property type="match status" value="1"/>
</dbReference>
<dbReference type="OrthoDB" id="9808843at2"/>
<evidence type="ECO:0000256" key="5">
    <source>
        <dbReference type="PROSITE-ProRule" id="PRU00169"/>
    </source>
</evidence>
<keyword evidence="4" id="KW-0804">Transcription</keyword>
<comment type="caution">
    <text evidence="8">The sequence shown here is derived from an EMBL/GenBank/DDBJ whole genome shotgun (WGS) entry which is preliminary data.</text>
</comment>
<dbReference type="Pfam" id="PF00196">
    <property type="entry name" value="GerE"/>
    <property type="match status" value="1"/>
</dbReference>
<dbReference type="PANTHER" id="PTHR43214:SF24">
    <property type="entry name" value="TRANSCRIPTIONAL REGULATORY PROTEIN NARL-RELATED"/>
    <property type="match status" value="1"/>
</dbReference>
<evidence type="ECO:0000259" key="7">
    <source>
        <dbReference type="PROSITE" id="PS50110"/>
    </source>
</evidence>
<evidence type="ECO:0000259" key="6">
    <source>
        <dbReference type="PROSITE" id="PS50043"/>
    </source>
</evidence>
<dbReference type="InterPro" id="IPR058245">
    <property type="entry name" value="NreC/VraR/RcsB-like_REC"/>
</dbReference>
<dbReference type="PANTHER" id="PTHR43214">
    <property type="entry name" value="TWO-COMPONENT RESPONSE REGULATOR"/>
    <property type="match status" value="1"/>
</dbReference>
<evidence type="ECO:0000256" key="2">
    <source>
        <dbReference type="ARBA" id="ARBA00023015"/>
    </source>
</evidence>
<dbReference type="InterPro" id="IPR000792">
    <property type="entry name" value="Tscrpt_reg_LuxR_C"/>
</dbReference>
<dbReference type="InterPro" id="IPR039420">
    <property type="entry name" value="WalR-like"/>
</dbReference>
<dbReference type="PROSITE" id="PS50110">
    <property type="entry name" value="RESPONSE_REGULATORY"/>
    <property type="match status" value="1"/>
</dbReference>
<evidence type="ECO:0000256" key="1">
    <source>
        <dbReference type="ARBA" id="ARBA00022553"/>
    </source>
</evidence>
<dbReference type="PROSITE" id="PS50043">
    <property type="entry name" value="HTH_LUXR_2"/>
    <property type="match status" value="1"/>
</dbReference>
<keyword evidence="3 8" id="KW-0238">DNA-binding</keyword>
<keyword evidence="2" id="KW-0805">Transcription regulation</keyword>
<dbReference type="PRINTS" id="PR00038">
    <property type="entry name" value="HTHLUXR"/>
</dbReference>
<evidence type="ECO:0000313" key="9">
    <source>
        <dbReference type="Proteomes" id="UP000271472"/>
    </source>
</evidence>
<dbReference type="GO" id="GO:0003677">
    <property type="term" value="F:DNA binding"/>
    <property type="evidence" value="ECO:0007669"/>
    <property type="project" value="UniProtKB-KW"/>
</dbReference>